<accession>A0A8C5Q7D7</accession>
<feature type="compositionally biased region" description="Basic and acidic residues" evidence="2">
    <location>
        <begin position="724"/>
        <end position="738"/>
    </location>
</feature>
<dbReference type="PANTHER" id="PTHR24200">
    <property type="entry name" value="TOUCAN, ISOFORM A"/>
    <property type="match status" value="1"/>
</dbReference>
<reference evidence="3" key="1">
    <citation type="submission" date="2025-08" db="UniProtKB">
        <authorList>
            <consortium name="Ensembl"/>
        </authorList>
    </citation>
    <scope>IDENTIFICATION</scope>
</reference>
<proteinExistence type="predicted"/>
<keyword evidence="1" id="KW-0175">Coiled coil</keyword>
<feature type="compositionally biased region" description="Basic and acidic residues" evidence="2">
    <location>
        <begin position="499"/>
        <end position="516"/>
    </location>
</feature>
<feature type="compositionally biased region" description="Basic and acidic residues" evidence="2">
    <location>
        <begin position="481"/>
        <end position="492"/>
    </location>
</feature>
<dbReference type="Proteomes" id="UP000694569">
    <property type="component" value="Unplaced"/>
</dbReference>
<keyword evidence="4" id="KW-1185">Reference proteome</keyword>
<sequence length="940" mass="103076">MSTPLLPDKSCCSKQQDNSNDDKNANESETSLGDSNANQIFPTTRTHEQVEVCSGIDKYGVLSNWKTENLTQPSKEHTTAFIYCPESPCRGLLLSDARSYSPTNRDLSKGYMTDDAKDSLRVSFTHGQTQSSLKASTHDRSSLIPTTRTSDSSFSIYSNNAGNVSPSERFKGLSLAKSGIPSTKTEPFVRDHLSPIPPLESPSKYRQCIEASNYGIRATDASTPVDRSYGLPSNTLNNTSEEKKIVSYSKPPTSDTSISDVPSGERIISQTNKQSTSQHLTNTDHYSRLTLKSQEICSISEAQVYQGQTSIPSEVIVVKYTQNKVTGHHRAEHIMPNEFWGFKKGEHMSETRVAPFSPSSSLMSRSQSNRAVKQADTILRSSPTISDSNQSSMKHTENAADVLYNELKIQCSQDYDRPDNNSHVMAPLKNKESIGKPVIRKTMSFNESLDNKMHLNQDRVSLDEYQNGESNSSPSNSATSLKDKTTLVENRKTVSGRKHQTDVSKGNMKESHRDSSDNSIRPPTPSSPVAVININDQWIASPSSVKDLSTTHVDRLSPSPVLPPIESTHLFNISPKATNKTVCNSGIPKPILIHSKTSLSNQGDVENSLSEKTEEPVEHGQAGLTLSLPIETSLIIPKPKQVRPKIITYIRRNPQAVDRLPFGQMNIPFGTPTCTTPIPKEHEILSSDGKTSSALLDKYKADIQKPRIFSAGLMVSGIQPTGHHSLEETGDRSRKDDFPSSPFAHYEVPPSFYRSTMILKPQLGLGAVSRLPSAKNRILIASQRSSSNSITQQEHLRTAGSINNTDVSDELRKESITNCAKSNLPKPCPSSLRPPGHARLPAGKLAAFGFVRSSSVSSLSSNQSNESIQSDHNRALTTGTSFSNEEQCTQKTILPSRDTPKGTSRTVLQVCSSMAVPRRSLLPSPKTTISPAGKQLYPRK</sequence>
<feature type="region of interest" description="Disordered" evidence="2">
    <location>
        <begin position="1"/>
        <end position="43"/>
    </location>
</feature>
<name>A0A8C5Q7D7_9ANUR</name>
<reference evidence="3" key="2">
    <citation type="submission" date="2025-09" db="UniProtKB">
        <authorList>
            <consortium name="Ensembl"/>
        </authorList>
    </citation>
    <scope>IDENTIFICATION</scope>
</reference>
<dbReference type="Ensembl" id="ENSLLET00000034335.1">
    <property type="protein sequence ID" value="ENSLLEP00000033067.1"/>
    <property type="gene ID" value="ENSLLEG00000020950.1"/>
</dbReference>
<dbReference type="AlphaFoldDB" id="A0A8C5Q7D7"/>
<feature type="region of interest" description="Disordered" evidence="2">
    <location>
        <begin position="225"/>
        <end position="263"/>
    </location>
</feature>
<feature type="region of interest" description="Disordered" evidence="2">
    <location>
        <begin position="465"/>
        <end position="529"/>
    </location>
</feature>
<feature type="region of interest" description="Disordered" evidence="2">
    <location>
        <begin position="919"/>
        <end position="940"/>
    </location>
</feature>
<evidence type="ECO:0000256" key="1">
    <source>
        <dbReference type="ARBA" id="ARBA00023054"/>
    </source>
</evidence>
<protein>
    <submittedName>
        <fullName evidence="3">Uncharacterized protein</fullName>
    </submittedName>
</protein>
<dbReference type="GO" id="GO:0008017">
    <property type="term" value="F:microtubule binding"/>
    <property type="evidence" value="ECO:0007669"/>
    <property type="project" value="TreeGrafter"/>
</dbReference>
<feature type="compositionally biased region" description="Polar residues" evidence="2">
    <location>
        <begin position="250"/>
        <end position="260"/>
    </location>
</feature>
<dbReference type="GO" id="GO:0005737">
    <property type="term" value="C:cytoplasm"/>
    <property type="evidence" value="ECO:0007669"/>
    <property type="project" value="TreeGrafter"/>
</dbReference>
<dbReference type="InterPro" id="IPR051293">
    <property type="entry name" value="MTUS1/CCDC69"/>
</dbReference>
<feature type="region of interest" description="Disordered" evidence="2">
    <location>
        <begin position="720"/>
        <end position="741"/>
    </location>
</feature>
<evidence type="ECO:0000313" key="3">
    <source>
        <dbReference type="Ensembl" id="ENSLLEP00000033067.1"/>
    </source>
</evidence>
<organism evidence="3 4">
    <name type="scientific">Leptobrachium leishanense</name>
    <name type="common">Leishan spiny toad</name>
    <dbReference type="NCBI Taxonomy" id="445787"/>
    <lineage>
        <taxon>Eukaryota</taxon>
        <taxon>Metazoa</taxon>
        <taxon>Chordata</taxon>
        <taxon>Craniata</taxon>
        <taxon>Vertebrata</taxon>
        <taxon>Euteleostomi</taxon>
        <taxon>Amphibia</taxon>
        <taxon>Batrachia</taxon>
        <taxon>Anura</taxon>
        <taxon>Pelobatoidea</taxon>
        <taxon>Megophryidae</taxon>
        <taxon>Leptobrachium</taxon>
    </lineage>
</organism>
<feature type="compositionally biased region" description="Polar residues" evidence="2">
    <location>
        <begin position="27"/>
        <end position="43"/>
    </location>
</feature>
<evidence type="ECO:0000313" key="4">
    <source>
        <dbReference type="Proteomes" id="UP000694569"/>
    </source>
</evidence>
<feature type="region of interest" description="Disordered" evidence="2">
    <location>
        <begin position="126"/>
        <end position="152"/>
    </location>
</feature>
<feature type="compositionally biased region" description="Low complexity" evidence="2">
    <location>
        <begin position="467"/>
        <end position="480"/>
    </location>
</feature>
<feature type="compositionally biased region" description="Polar residues" evidence="2">
    <location>
        <begin position="143"/>
        <end position="152"/>
    </location>
</feature>
<feature type="compositionally biased region" description="Polar residues" evidence="2">
    <location>
        <begin position="878"/>
        <end position="893"/>
    </location>
</feature>
<dbReference type="OrthoDB" id="10038993at2759"/>
<feature type="region of interest" description="Disordered" evidence="2">
    <location>
        <begin position="878"/>
        <end position="905"/>
    </location>
</feature>
<dbReference type="PANTHER" id="PTHR24200:SF14">
    <property type="entry name" value="MICROTUBULE-ASSOCIATED TUMOR SUPPRESSOR CANDIDATE 2"/>
    <property type="match status" value="1"/>
</dbReference>
<evidence type="ECO:0000256" key="2">
    <source>
        <dbReference type="SAM" id="MobiDB-lite"/>
    </source>
</evidence>
<dbReference type="GO" id="GO:0005634">
    <property type="term" value="C:nucleus"/>
    <property type="evidence" value="ECO:0007669"/>
    <property type="project" value="TreeGrafter"/>
</dbReference>
<feature type="compositionally biased region" description="Polar residues" evidence="2">
    <location>
        <begin position="126"/>
        <end position="135"/>
    </location>
</feature>
<dbReference type="GeneTree" id="ENSGT00950000183026"/>